<evidence type="ECO:0000313" key="1">
    <source>
        <dbReference type="EMBL" id="GAA5149736.1"/>
    </source>
</evidence>
<dbReference type="EMBL" id="BAABKG010000003">
    <property type="protein sequence ID" value="GAA5149736.1"/>
    <property type="molecule type" value="Genomic_DNA"/>
</dbReference>
<sequence>MLSIASEGSVLSIGSVGSFASIGSIGSALSIASVGSVMSAGSAWSCQAGGSVLSCQATRSVGSFRADDAWFAAYADGALPRWAAPAVVAGVASVALATWRGLRHSRATASCTRRTIGG</sequence>
<organism evidence="1 2">
    <name type="scientific">Nocardioides marinquilinus</name>
    <dbReference type="NCBI Taxonomy" id="1210400"/>
    <lineage>
        <taxon>Bacteria</taxon>
        <taxon>Bacillati</taxon>
        <taxon>Actinomycetota</taxon>
        <taxon>Actinomycetes</taxon>
        <taxon>Propionibacteriales</taxon>
        <taxon>Nocardioidaceae</taxon>
        <taxon>Nocardioides</taxon>
    </lineage>
</organism>
<evidence type="ECO:0000313" key="2">
    <source>
        <dbReference type="Proteomes" id="UP001500221"/>
    </source>
</evidence>
<reference evidence="2" key="1">
    <citation type="journal article" date="2019" name="Int. J. Syst. Evol. Microbiol.">
        <title>The Global Catalogue of Microorganisms (GCM) 10K type strain sequencing project: providing services to taxonomists for standard genome sequencing and annotation.</title>
        <authorList>
            <consortium name="The Broad Institute Genomics Platform"/>
            <consortium name="The Broad Institute Genome Sequencing Center for Infectious Disease"/>
            <person name="Wu L."/>
            <person name="Ma J."/>
        </authorList>
    </citation>
    <scope>NUCLEOTIDE SEQUENCE [LARGE SCALE GENOMIC DNA]</scope>
    <source>
        <strain evidence="2">JCM 18459</strain>
    </source>
</reference>
<proteinExistence type="predicted"/>
<comment type="caution">
    <text evidence="1">The sequence shown here is derived from an EMBL/GenBank/DDBJ whole genome shotgun (WGS) entry which is preliminary data.</text>
</comment>
<protein>
    <submittedName>
        <fullName evidence="1">Uncharacterized protein</fullName>
    </submittedName>
</protein>
<accession>A0ABP9PNT9</accession>
<dbReference type="Proteomes" id="UP001500221">
    <property type="component" value="Unassembled WGS sequence"/>
</dbReference>
<name>A0ABP9PNT9_9ACTN</name>
<gene>
    <name evidence="1" type="ORF">GCM10023340_25520</name>
</gene>
<keyword evidence="2" id="KW-1185">Reference proteome</keyword>